<evidence type="ECO:0000256" key="2">
    <source>
        <dbReference type="PROSITE-ProRule" id="PRU00335"/>
    </source>
</evidence>
<name>K6XK37_9ALTE</name>
<dbReference type="STRING" id="493475.GARC_4082"/>
<proteinExistence type="predicted"/>
<feature type="DNA-binding region" description="H-T-H motif" evidence="2">
    <location>
        <begin position="36"/>
        <end position="55"/>
    </location>
</feature>
<dbReference type="OrthoDB" id="8911656at2"/>
<dbReference type="AlphaFoldDB" id="K6XK37"/>
<organism evidence="4 5">
    <name type="scientific">Paraglaciecola arctica BSs20135</name>
    <dbReference type="NCBI Taxonomy" id="493475"/>
    <lineage>
        <taxon>Bacteria</taxon>
        <taxon>Pseudomonadati</taxon>
        <taxon>Pseudomonadota</taxon>
        <taxon>Gammaproteobacteria</taxon>
        <taxon>Alteromonadales</taxon>
        <taxon>Alteromonadaceae</taxon>
        <taxon>Paraglaciecola</taxon>
    </lineage>
</organism>
<evidence type="ECO:0000259" key="3">
    <source>
        <dbReference type="PROSITE" id="PS50977"/>
    </source>
</evidence>
<dbReference type="RefSeq" id="WP_007623546.1">
    <property type="nucleotide sequence ID" value="NZ_BAEO01000059.1"/>
</dbReference>
<feature type="domain" description="HTH tetR-type" evidence="3">
    <location>
        <begin position="14"/>
        <end position="73"/>
    </location>
</feature>
<accession>K6XK37</accession>
<protein>
    <submittedName>
        <fullName evidence="4">TetR family transcriptional regulator</fullName>
    </submittedName>
</protein>
<evidence type="ECO:0000313" key="5">
    <source>
        <dbReference type="Proteomes" id="UP000006327"/>
    </source>
</evidence>
<dbReference type="Proteomes" id="UP000006327">
    <property type="component" value="Unassembled WGS sequence"/>
</dbReference>
<dbReference type="InterPro" id="IPR001647">
    <property type="entry name" value="HTH_TetR"/>
</dbReference>
<reference evidence="4 5" key="1">
    <citation type="journal article" date="2017" name="Antonie Van Leeuwenhoek">
        <title>Rhizobium rhizosphaerae sp. nov., a novel species isolated from rice rhizosphere.</title>
        <authorList>
            <person name="Zhao J.J."/>
            <person name="Zhang J."/>
            <person name="Zhang R.J."/>
            <person name="Zhang C.W."/>
            <person name="Yin H.Q."/>
            <person name="Zhang X.X."/>
        </authorList>
    </citation>
    <scope>NUCLEOTIDE SEQUENCE [LARGE SCALE GENOMIC DNA]</scope>
    <source>
        <strain evidence="4 5">BSs20135</strain>
    </source>
</reference>
<comment type="caution">
    <text evidence="4">The sequence shown here is derived from an EMBL/GenBank/DDBJ whole genome shotgun (WGS) entry which is preliminary data.</text>
</comment>
<dbReference type="eggNOG" id="COG1309">
    <property type="taxonomic scope" value="Bacteria"/>
</dbReference>
<dbReference type="SUPFAM" id="SSF46689">
    <property type="entry name" value="Homeodomain-like"/>
    <property type="match status" value="1"/>
</dbReference>
<dbReference type="PROSITE" id="PS50977">
    <property type="entry name" value="HTH_TETR_2"/>
    <property type="match status" value="1"/>
</dbReference>
<sequence length="192" mass="22406">MENEKKDGRIKRSERSRQAIIDAMLESMEQGCYMPTAQQVADQAGISIRTVFRHFSEMELLYKEINEAQRPNYEIHFALQDFSGTLEQRIARIVDGRIAGFVQVHHLIRATHALFWRSQIIKDNYQKTQKTLRLLLFKMLPELKDKDSQTQELADALTSFDFFERLYTFQDLSIQECTSIISNKLTQLIASP</sequence>
<keyword evidence="5" id="KW-1185">Reference proteome</keyword>
<evidence type="ECO:0000313" key="4">
    <source>
        <dbReference type="EMBL" id="GAC21024.1"/>
    </source>
</evidence>
<evidence type="ECO:0000256" key="1">
    <source>
        <dbReference type="ARBA" id="ARBA00023125"/>
    </source>
</evidence>
<dbReference type="InterPro" id="IPR009057">
    <property type="entry name" value="Homeodomain-like_sf"/>
</dbReference>
<dbReference type="GO" id="GO:0003677">
    <property type="term" value="F:DNA binding"/>
    <property type="evidence" value="ECO:0007669"/>
    <property type="project" value="UniProtKB-UniRule"/>
</dbReference>
<dbReference type="Gene3D" id="1.10.357.10">
    <property type="entry name" value="Tetracycline Repressor, domain 2"/>
    <property type="match status" value="1"/>
</dbReference>
<dbReference type="EMBL" id="BAEO01000059">
    <property type="protein sequence ID" value="GAC21024.1"/>
    <property type="molecule type" value="Genomic_DNA"/>
</dbReference>
<gene>
    <name evidence="4" type="ORF">GARC_4082</name>
</gene>
<keyword evidence="1 2" id="KW-0238">DNA-binding</keyword>